<sequence>MKTSSPIEQIVHMDSLMIPLRHHRLHMKRIYQNQNGPVAFALHGSMENGRIFYNEKGRGLAPYLAKVGFDVFVPDLSGRGGSIPKIAKGFETDQHHAIVEELPALLQEVQTLRPNWPIHFIGHSWGGVLLLSLLGRFPGLPVSSQVYFGSKRSLLVRNMERFFKVDLFWNRLFKWYSQRKGYFPVRQLGIGADDEPLQYYLQVVEWVRKSPWWDPVDGFDYQKGLKAQKVAPTLYLAGKSDKVLGHPEDVRRLMEEVGGEQDKFVLLSKANGNLKDYGHVDMLTARECLEDHFPMVVEWLKKWEQKSEQM</sequence>
<protein>
    <submittedName>
        <fullName evidence="4">Alpha/beta hydrolase</fullName>
    </submittedName>
</protein>
<feature type="domain" description="AB hydrolase-1" evidence="3">
    <location>
        <begin position="42"/>
        <end position="150"/>
    </location>
</feature>
<dbReference type="SUPFAM" id="SSF53474">
    <property type="entry name" value="alpha/beta-Hydrolases"/>
    <property type="match status" value="1"/>
</dbReference>
<dbReference type="InterPro" id="IPR000073">
    <property type="entry name" value="AB_hydrolase_1"/>
</dbReference>
<evidence type="ECO:0000256" key="1">
    <source>
        <dbReference type="ARBA" id="ARBA00022963"/>
    </source>
</evidence>
<dbReference type="PRINTS" id="PR00111">
    <property type="entry name" value="ABHYDROLASE"/>
</dbReference>
<dbReference type="EMBL" id="BQKE01000001">
    <property type="protein sequence ID" value="GJM60511.1"/>
    <property type="molecule type" value="Genomic_DNA"/>
</dbReference>
<dbReference type="GO" id="GO:0016787">
    <property type="term" value="F:hydrolase activity"/>
    <property type="evidence" value="ECO:0007669"/>
    <property type="project" value="UniProtKB-KW"/>
</dbReference>
<dbReference type="GO" id="GO:0016042">
    <property type="term" value="P:lipid catabolic process"/>
    <property type="evidence" value="ECO:0007669"/>
    <property type="project" value="UniProtKB-KW"/>
</dbReference>
<dbReference type="AlphaFoldDB" id="A0AAN4VWW4"/>
<evidence type="ECO:0000259" key="3">
    <source>
        <dbReference type="Pfam" id="PF00561"/>
    </source>
</evidence>
<evidence type="ECO:0000256" key="2">
    <source>
        <dbReference type="ARBA" id="ARBA00023098"/>
    </source>
</evidence>
<dbReference type="InterPro" id="IPR029058">
    <property type="entry name" value="AB_hydrolase_fold"/>
</dbReference>
<dbReference type="Pfam" id="PF00561">
    <property type="entry name" value="Abhydrolase_1"/>
    <property type="match status" value="1"/>
</dbReference>
<gene>
    <name evidence="4" type="ORF">PEDI_10630</name>
</gene>
<keyword evidence="5" id="KW-1185">Reference proteome</keyword>
<dbReference type="PANTHER" id="PTHR11005">
    <property type="entry name" value="LYSOSOMAL ACID LIPASE-RELATED"/>
    <property type="match status" value="1"/>
</dbReference>
<dbReference type="Gene3D" id="3.40.50.1820">
    <property type="entry name" value="alpha/beta hydrolase"/>
    <property type="match status" value="1"/>
</dbReference>
<dbReference type="RefSeq" id="WP_338236242.1">
    <property type="nucleotide sequence ID" value="NZ_BQKE01000001.1"/>
</dbReference>
<dbReference type="Proteomes" id="UP001310022">
    <property type="component" value="Unassembled WGS sequence"/>
</dbReference>
<name>A0AAN4VWW4_9BACT</name>
<evidence type="ECO:0000313" key="4">
    <source>
        <dbReference type="EMBL" id="GJM60511.1"/>
    </source>
</evidence>
<evidence type="ECO:0000313" key="5">
    <source>
        <dbReference type="Proteomes" id="UP001310022"/>
    </source>
</evidence>
<keyword evidence="2" id="KW-0443">Lipid metabolism</keyword>
<reference evidence="4 5" key="1">
    <citation type="submission" date="2021-12" db="EMBL/GenBank/DDBJ databases">
        <title>Genome sequencing of bacteria with rrn-lacking chromosome and rrn-plasmid.</title>
        <authorList>
            <person name="Anda M."/>
            <person name="Iwasaki W."/>
        </authorList>
    </citation>
    <scope>NUCLEOTIDE SEQUENCE [LARGE SCALE GENOMIC DNA]</scope>
    <source>
        <strain evidence="4 5">NBRC 15940</strain>
    </source>
</reference>
<keyword evidence="4" id="KW-0378">Hydrolase</keyword>
<keyword evidence="1" id="KW-0442">Lipid degradation</keyword>
<proteinExistence type="predicted"/>
<accession>A0AAN4VWW4</accession>
<organism evidence="4 5">
    <name type="scientific">Persicobacter diffluens</name>
    <dbReference type="NCBI Taxonomy" id="981"/>
    <lineage>
        <taxon>Bacteria</taxon>
        <taxon>Pseudomonadati</taxon>
        <taxon>Bacteroidota</taxon>
        <taxon>Cytophagia</taxon>
        <taxon>Cytophagales</taxon>
        <taxon>Persicobacteraceae</taxon>
        <taxon>Persicobacter</taxon>
    </lineage>
</organism>
<comment type="caution">
    <text evidence="4">The sequence shown here is derived from an EMBL/GenBank/DDBJ whole genome shotgun (WGS) entry which is preliminary data.</text>
</comment>